<dbReference type="Ensembl" id="ENSUAMT00000034682.1">
    <property type="protein sequence ID" value="ENSUAMP00000031090.1"/>
    <property type="gene ID" value="ENSUAMG00000023872.1"/>
</dbReference>
<proteinExistence type="predicted"/>
<dbReference type="GeneTree" id="ENSGT00940000155392"/>
<feature type="domain" description="UBC core" evidence="2">
    <location>
        <begin position="61"/>
        <end position="189"/>
    </location>
</feature>
<dbReference type="SMART" id="SM00212">
    <property type="entry name" value="UBCc"/>
    <property type="match status" value="1"/>
</dbReference>
<sequence>MSNNRQRSNDDTPSTSSGSSDADQKDLPAPDPEEKEERKASVTQGKKYTKLSRKTTAELSAIVKRLQKELTDVIHVAPPYFHAGPKGGNIYEWRLTIFDPPSCVHEGGVVFLYTTFSSSYLFKPPEVTFHTRIYHCTINSQGLVCLNILKDNWSPTSTISKILLKPISLSDCVVHAVGKNVLAFIYVNL</sequence>
<dbReference type="PROSITE" id="PS50127">
    <property type="entry name" value="UBC_2"/>
    <property type="match status" value="1"/>
</dbReference>
<dbReference type="STRING" id="9643.ENSUAMP00000031090"/>
<protein>
    <recommendedName>
        <fullName evidence="2">UBC core domain-containing protein</fullName>
    </recommendedName>
</protein>
<dbReference type="AlphaFoldDB" id="A0A452SFB0"/>
<accession>A0A452SFB0</accession>
<dbReference type="OMA" id="IYHCTIN"/>
<reference evidence="3" key="3">
    <citation type="submission" date="2025-09" db="UniProtKB">
        <authorList>
            <consortium name="Ensembl"/>
        </authorList>
    </citation>
    <scope>IDENTIFICATION</scope>
</reference>
<keyword evidence="4" id="KW-1185">Reference proteome</keyword>
<dbReference type="InterPro" id="IPR000608">
    <property type="entry name" value="UBC"/>
</dbReference>
<evidence type="ECO:0000313" key="3">
    <source>
        <dbReference type="Ensembl" id="ENSUAMP00000031090.1"/>
    </source>
</evidence>
<organism evidence="3 4">
    <name type="scientific">Ursus americanus</name>
    <name type="common">American black bear</name>
    <name type="synonym">Euarctos americanus</name>
    <dbReference type="NCBI Taxonomy" id="9643"/>
    <lineage>
        <taxon>Eukaryota</taxon>
        <taxon>Metazoa</taxon>
        <taxon>Chordata</taxon>
        <taxon>Craniata</taxon>
        <taxon>Vertebrata</taxon>
        <taxon>Euteleostomi</taxon>
        <taxon>Mammalia</taxon>
        <taxon>Eutheria</taxon>
        <taxon>Laurasiatheria</taxon>
        <taxon>Carnivora</taxon>
        <taxon>Caniformia</taxon>
        <taxon>Ursidae</taxon>
        <taxon>Ursus</taxon>
    </lineage>
</organism>
<evidence type="ECO:0000256" key="1">
    <source>
        <dbReference type="SAM" id="MobiDB-lite"/>
    </source>
</evidence>
<evidence type="ECO:0000259" key="2">
    <source>
        <dbReference type="PROSITE" id="PS50127"/>
    </source>
</evidence>
<dbReference type="Pfam" id="PF00179">
    <property type="entry name" value="UQ_con"/>
    <property type="match status" value="1"/>
</dbReference>
<reference evidence="3" key="2">
    <citation type="submission" date="2025-08" db="UniProtKB">
        <authorList>
            <consortium name="Ensembl"/>
        </authorList>
    </citation>
    <scope>IDENTIFICATION</scope>
</reference>
<reference evidence="4" key="1">
    <citation type="submission" date="2016-06" db="EMBL/GenBank/DDBJ databases">
        <title>De novo assembly and RNA-Seq shows season-dependent expression and editing in black bear kidneys.</title>
        <authorList>
            <person name="Korstanje R."/>
            <person name="Srivastava A."/>
            <person name="Sarsani V.K."/>
            <person name="Sheehan S.M."/>
            <person name="Seger R.L."/>
            <person name="Barter M.E."/>
            <person name="Lindqvist C."/>
            <person name="Brody L.C."/>
            <person name="Mullikin J.C."/>
        </authorList>
    </citation>
    <scope>NUCLEOTIDE SEQUENCE [LARGE SCALE GENOMIC DNA]</scope>
</reference>
<name>A0A452SFB0_URSAM</name>
<feature type="compositionally biased region" description="Low complexity" evidence="1">
    <location>
        <begin position="11"/>
        <end position="21"/>
    </location>
</feature>
<dbReference type="SUPFAM" id="SSF54495">
    <property type="entry name" value="UBC-like"/>
    <property type="match status" value="1"/>
</dbReference>
<dbReference type="Proteomes" id="UP000291022">
    <property type="component" value="Unassembled WGS sequence"/>
</dbReference>
<evidence type="ECO:0000313" key="4">
    <source>
        <dbReference type="Proteomes" id="UP000291022"/>
    </source>
</evidence>
<dbReference type="InterPro" id="IPR016135">
    <property type="entry name" value="UBQ-conjugating_enzyme/RWD"/>
</dbReference>
<dbReference type="Gene3D" id="3.10.110.10">
    <property type="entry name" value="Ubiquitin Conjugating Enzyme"/>
    <property type="match status" value="1"/>
</dbReference>
<feature type="region of interest" description="Disordered" evidence="1">
    <location>
        <begin position="1"/>
        <end position="47"/>
    </location>
</feature>
<dbReference type="PANTHER" id="PTHR24068">
    <property type="entry name" value="UBIQUITIN-CONJUGATING ENZYME E2"/>
    <property type="match status" value="1"/>
</dbReference>